<sequence length="362" mass="37777">MNEIRKVAIGALVAGGLLAVAGLAPPTAGAVIDGERVAIADAPWAVSTGRVIRRRWEHFCTATVIGPRRLATARHCVEHDDTWSLLIMSGSDDPRGAPGRRTTVAHVWTPTLANLFATNRGLRSDLAVIETVDELGAPVLPLAPAGTTAAPAEPVFAYGFGNTTDGEAAVGPPLLRRAAKLMHTRAECAESDFGLEPTALCARRAPGPAGGLLGSGDSGGGLVRQGAAGPELLGVNSAVTGGMLGDQLGGFASVPALHDFLTHPERGHELPLPVGRAVIRGRARVGERVRCSARWSQPIRSLDVHWIVTGRAARPLRTTTGPQPWKVPPSARGSRLTCEATGHVTLDYASRTAPSRAVTVTR</sequence>
<evidence type="ECO:0000313" key="3">
    <source>
        <dbReference type="EMBL" id="MDW5596861.1"/>
    </source>
</evidence>
<gene>
    <name evidence="3" type="ORF">R7226_21115</name>
</gene>
<dbReference type="InterPro" id="IPR043504">
    <property type="entry name" value="Peptidase_S1_PA_chymotrypsin"/>
</dbReference>
<reference evidence="4" key="1">
    <citation type="submission" date="2023-07" db="EMBL/GenBank/DDBJ databases">
        <title>Conexibacter stalactiti sp. nov., isolated from stalactites in a lava cave and emended description of the genus Conexibacter.</title>
        <authorList>
            <person name="Lee S.D."/>
        </authorList>
    </citation>
    <scope>NUCLEOTIDE SEQUENCE [LARGE SCALE GENOMIC DNA]</scope>
    <source>
        <strain evidence="4">KCTC 39840</strain>
    </source>
</reference>
<accession>A0ABU4HUA7</accession>
<dbReference type="Proteomes" id="UP001284601">
    <property type="component" value="Unassembled WGS sequence"/>
</dbReference>
<dbReference type="PANTHER" id="PTHR24276:SF98">
    <property type="entry name" value="FI18310P1-RELATED"/>
    <property type="match status" value="1"/>
</dbReference>
<keyword evidence="3" id="KW-0378">Hydrolase</keyword>
<evidence type="ECO:0000256" key="1">
    <source>
        <dbReference type="ARBA" id="ARBA00023157"/>
    </source>
</evidence>
<feature type="domain" description="Peptidase S1" evidence="2">
    <location>
        <begin position="31"/>
        <end position="266"/>
    </location>
</feature>
<name>A0ABU4HUA7_9ACTN</name>
<proteinExistence type="predicted"/>
<dbReference type="InterPro" id="IPR009003">
    <property type="entry name" value="Peptidase_S1_PA"/>
</dbReference>
<dbReference type="RefSeq" id="WP_318599297.1">
    <property type="nucleotide sequence ID" value="NZ_JAWSTH010000067.1"/>
</dbReference>
<dbReference type="InterPro" id="IPR001254">
    <property type="entry name" value="Trypsin_dom"/>
</dbReference>
<dbReference type="PROSITE" id="PS50240">
    <property type="entry name" value="TRYPSIN_DOM"/>
    <property type="match status" value="1"/>
</dbReference>
<comment type="caution">
    <text evidence="3">The sequence shown here is derived from an EMBL/GenBank/DDBJ whole genome shotgun (WGS) entry which is preliminary data.</text>
</comment>
<protein>
    <submittedName>
        <fullName evidence="3">Trypsin-like serine protease</fullName>
        <ecNumber evidence="3">3.4.21.-</ecNumber>
    </submittedName>
</protein>
<dbReference type="GO" id="GO:0016787">
    <property type="term" value="F:hydrolase activity"/>
    <property type="evidence" value="ECO:0007669"/>
    <property type="project" value="UniProtKB-KW"/>
</dbReference>
<dbReference type="PANTHER" id="PTHR24276">
    <property type="entry name" value="POLYSERASE-RELATED"/>
    <property type="match status" value="1"/>
</dbReference>
<keyword evidence="4" id="KW-1185">Reference proteome</keyword>
<keyword evidence="1" id="KW-1015">Disulfide bond</keyword>
<reference evidence="3 4" key="2">
    <citation type="submission" date="2023-10" db="EMBL/GenBank/DDBJ databases">
        <authorList>
            <person name="Han X.F."/>
        </authorList>
    </citation>
    <scope>NUCLEOTIDE SEQUENCE [LARGE SCALE GENOMIC DNA]</scope>
    <source>
        <strain evidence="3 4">KCTC 39840</strain>
    </source>
</reference>
<dbReference type="Gene3D" id="2.40.10.10">
    <property type="entry name" value="Trypsin-like serine proteases"/>
    <property type="match status" value="1"/>
</dbReference>
<dbReference type="EC" id="3.4.21.-" evidence="3"/>
<dbReference type="SMART" id="SM00020">
    <property type="entry name" value="Tryp_SPc"/>
    <property type="match status" value="1"/>
</dbReference>
<dbReference type="InterPro" id="IPR050430">
    <property type="entry name" value="Peptidase_S1"/>
</dbReference>
<dbReference type="EMBL" id="JAWSTH010000067">
    <property type="protein sequence ID" value="MDW5596861.1"/>
    <property type="molecule type" value="Genomic_DNA"/>
</dbReference>
<dbReference type="SUPFAM" id="SSF50494">
    <property type="entry name" value="Trypsin-like serine proteases"/>
    <property type="match status" value="1"/>
</dbReference>
<organism evidence="3 4">
    <name type="scientific">Conexibacter stalactiti</name>
    <dbReference type="NCBI Taxonomy" id="1940611"/>
    <lineage>
        <taxon>Bacteria</taxon>
        <taxon>Bacillati</taxon>
        <taxon>Actinomycetota</taxon>
        <taxon>Thermoleophilia</taxon>
        <taxon>Solirubrobacterales</taxon>
        <taxon>Conexibacteraceae</taxon>
        <taxon>Conexibacter</taxon>
    </lineage>
</organism>
<dbReference type="Pfam" id="PF00089">
    <property type="entry name" value="Trypsin"/>
    <property type="match status" value="1"/>
</dbReference>
<evidence type="ECO:0000259" key="2">
    <source>
        <dbReference type="PROSITE" id="PS50240"/>
    </source>
</evidence>
<evidence type="ECO:0000313" key="4">
    <source>
        <dbReference type="Proteomes" id="UP001284601"/>
    </source>
</evidence>